<dbReference type="EMBL" id="CAKASE010000045">
    <property type="protein sequence ID" value="CAG9560818.1"/>
    <property type="molecule type" value="Genomic_DNA"/>
</dbReference>
<reference evidence="1" key="1">
    <citation type="submission" date="2021-09" db="EMBL/GenBank/DDBJ databases">
        <authorList>
            <person name="Martin H S."/>
        </authorList>
    </citation>
    <scope>NUCLEOTIDE SEQUENCE</scope>
</reference>
<gene>
    <name evidence="1" type="ORF">DCHRY22_LOCUS2420</name>
</gene>
<proteinExistence type="predicted"/>
<keyword evidence="2" id="KW-1185">Reference proteome</keyword>
<dbReference type="InterPro" id="IPR032157">
    <property type="entry name" value="PAC4"/>
</dbReference>
<name>A0A8J2QKV7_9NEOP</name>
<dbReference type="PANTHER" id="PTHR33559">
    <property type="entry name" value="PROTEASOME ASSEMBLY CHAPERONE 4"/>
    <property type="match status" value="1"/>
</dbReference>
<dbReference type="OrthoDB" id="368507at2759"/>
<dbReference type="GO" id="GO:0043248">
    <property type="term" value="P:proteasome assembly"/>
    <property type="evidence" value="ECO:0007669"/>
    <property type="project" value="InterPro"/>
</dbReference>
<dbReference type="PANTHER" id="PTHR33559:SF1">
    <property type="entry name" value="PROTEASOME ASSEMBLY CHAPERONE 4"/>
    <property type="match status" value="1"/>
</dbReference>
<sequence length="130" mass="14121">MNIGDSPKITTSKRNVKYIKSSWNVHEFEVWSGEFICRVVALKMRDSLLVWVGGREPRLDELALAVPHGRSAVCTSLVEAGGAADGLAARLAAALTRPVHVGCGLVLDRLTAPLVEKGIATEIKNHPEYF</sequence>
<evidence type="ECO:0000313" key="2">
    <source>
        <dbReference type="Proteomes" id="UP000789524"/>
    </source>
</evidence>
<organism evidence="1 2">
    <name type="scientific">Danaus chrysippus</name>
    <name type="common">African queen</name>
    <dbReference type="NCBI Taxonomy" id="151541"/>
    <lineage>
        <taxon>Eukaryota</taxon>
        <taxon>Metazoa</taxon>
        <taxon>Ecdysozoa</taxon>
        <taxon>Arthropoda</taxon>
        <taxon>Hexapoda</taxon>
        <taxon>Insecta</taxon>
        <taxon>Pterygota</taxon>
        <taxon>Neoptera</taxon>
        <taxon>Endopterygota</taxon>
        <taxon>Lepidoptera</taxon>
        <taxon>Glossata</taxon>
        <taxon>Ditrysia</taxon>
        <taxon>Papilionoidea</taxon>
        <taxon>Nymphalidae</taxon>
        <taxon>Danainae</taxon>
        <taxon>Danaini</taxon>
        <taxon>Danaina</taxon>
        <taxon>Danaus</taxon>
        <taxon>Anosia</taxon>
    </lineage>
</organism>
<protein>
    <submittedName>
        <fullName evidence="1">(African queen) hypothetical protein</fullName>
    </submittedName>
</protein>
<evidence type="ECO:0000313" key="1">
    <source>
        <dbReference type="EMBL" id="CAG9560818.1"/>
    </source>
</evidence>
<accession>A0A8J2QKV7</accession>
<comment type="caution">
    <text evidence="1">The sequence shown here is derived from an EMBL/GenBank/DDBJ whole genome shotgun (WGS) entry which is preliminary data.</text>
</comment>
<dbReference type="Pfam" id="PF16093">
    <property type="entry name" value="PAC4"/>
    <property type="match status" value="1"/>
</dbReference>
<dbReference type="Proteomes" id="UP000789524">
    <property type="component" value="Unassembled WGS sequence"/>
</dbReference>
<dbReference type="AlphaFoldDB" id="A0A8J2QKV7"/>